<accession>A0A2C9VLI4</accession>
<evidence type="ECO:0008006" key="4">
    <source>
        <dbReference type="Google" id="ProtNLM"/>
    </source>
</evidence>
<feature type="domain" description="Reverse transcriptase zinc-binding" evidence="2">
    <location>
        <begin position="67"/>
        <end position="125"/>
    </location>
</feature>
<name>A0A2C9VLI4_MANES</name>
<evidence type="ECO:0000259" key="1">
    <source>
        <dbReference type="Pfam" id="PF13456"/>
    </source>
</evidence>
<dbReference type="PANTHER" id="PTHR47723">
    <property type="entry name" value="OS05G0353850 PROTEIN"/>
    <property type="match status" value="1"/>
</dbReference>
<dbReference type="InterPro" id="IPR053151">
    <property type="entry name" value="RNase_H-like"/>
</dbReference>
<gene>
    <name evidence="3" type="ORF">MANES_07G065000</name>
</gene>
<dbReference type="InterPro" id="IPR002156">
    <property type="entry name" value="RNaseH_domain"/>
</dbReference>
<dbReference type="InterPro" id="IPR044730">
    <property type="entry name" value="RNase_H-like_dom_plant"/>
</dbReference>
<dbReference type="GO" id="GO:0003676">
    <property type="term" value="F:nucleic acid binding"/>
    <property type="evidence" value="ECO:0007669"/>
    <property type="project" value="InterPro"/>
</dbReference>
<dbReference type="InterPro" id="IPR036397">
    <property type="entry name" value="RNaseH_sf"/>
</dbReference>
<sequence>MWWLYLSKDSLWSAYMHSKYHRQGEMIYKSPDSCSWKRICHASSIGAELIEIENGTVRWKNSHMGNFTLAAAYSEVRQRRGASLSRQMIWDNSIPLKFSILVWKILRNAIPLPSQLQKLEASVNHVFYLYNPVQQIWKVFGSYVLPDISTKGTLSQGLMTWWLSFSQNSFAGRICRLVPVVILFYIWQAYCDITWGDTAIFFPAIKHQIATFILKWGIANSTKKFARPFPQLSDILPDGFDLQNLKPMLVYWKKPATGFLKLNIDASFTSSFSSGGAIIRDEFGSFVAAISFPLEATNALAAEMCALKVSLEWCHSQQLFNLQVETDSMALISALNCSSSTTNKTIEDIRLLINSSSVHHNFREGNKAAHYLALLSRLSRRSICFFSFKSLPQLLKGIVLSDCMGMPYIRFK</sequence>
<evidence type="ECO:0000313" key="3">
    <source>
        <dbReference type="EMBL" id="OAY45491.1"/>
    </source>
</evidence>
<proteinExistence type="predicted"/>
<dbReference type="PANTHER" id="PTHR47723:SF19">
    <property type="entry name" value="POLYNUCLEOTIDYL TRANSFERASE, RIBONUCLEASE H-LIKE SUPERFAMILY PROTEIN"/>
    <property type="match status" value="1"/>
</dbReference>
<feature type="domain" description="RNase H type-1" evidence="1">
    <location>
        <begin position="263"/>
        <end position="373"/>
    </location>
</feature>
<reference evidence="3" key="1">
    <citation type="submission" date="2016-02" db="EMBL/GenBank/DDBJ databases">
        <title>WGS assembly of Manihot esculenta.</title>
        <authorList>
            <person name="Bredeson J.V."/>
            <person name="Prochnik S.E."/>
            <person name="Lyons J.B."/>
            <person name="Schmutz J."/>
            <person name="Grimwood J."/>
            <person name="Vrebalov J."/>
            <person name="Bart R.S."/>
            <person name="Amuge T."/>
            <person name="Ferguson M.E."/>
            <person name="Green R."/>
            <person name="Putnam N."/>
            <person name="Stites J."/>
            <person name="Rounsley S."/>
            <person name="Rokhsar D.S."/>
        </authorList>
    </citation>
    <scope>NUCLEOTIDE SEQUENCE [LARGE SCALE GENOMIC DNA]</scope>
    <source>
        <tissue evidence="3">Leaf</tissue>
    </source>
</reference>
<dbReference type="InterPro" id="IPR012337">
    <property type="entry name" value="RNaseH-like_sf"/>
</dbReference>
<dbReference type="AlphaFoldDB" id="A0A2C9VLI4"/>
<dbReference type="EMBL" id="CM004393">
    <property type="protein sequence ID" value="OAY45491.1"/>
    <property type="molecule type" value="Genomic_DNA"/>
</dbReference>
<dbReference type="Pfam" id="PF13966">
    <property type="entry name" value="zf-RVT"/>
    <property type="match status" value="1"/>
</dbReference>
<dbReference type="SUPFAM" id="SSF53098">
    <property type="entry name" value="Ribonuclease H-like"/>
    <property type="match status" value="1"/>
</dbReference>
<dbReference type="STRING" id="3983.A0A2C9VLI4"/>
<protein>
    <recommendedName>
        <fullName evidence="4">RNase H type-1 domain-containing protein</fullName>
    </recommendedName>
</protein>
<dbReference type="CDD" id="cd06222">
    <property type="entry name" value="RNase_H_like"/>
    <property type="match status" value="1"/>
</dbReference>
<dbReference type="Pfam" id="PF13456">
    <property type="entry name" value="RVT_3"/>
    <property type="match status" value="1"/>
</dbReference>
<dbReference type="Gene3D" id="3.30.420.10">
    <property type="entry name" value="Ribonuclease H-like superfamily/Ribonuclease H"/>
    <property type="match status" value="1"/>
</dbReference>
<evidence type="ECO:0000259" key="2">
    <source>
        <dbReference type="Pfam" id="PF13966"/>
    </source>
</evidence>
<dbReference type="GO" id="GO:0004523">
    <property type="term" value="F:RNA-DNA hybrid ribonuclease activity"/>
    <property type="evidence" value="ECO:0007669"/>
    <property type="project" value="InterPro"/>
</dbReference>
<organism evidence="3">
    <name type="scientific">Manihot esculenta</name>
    <name type="common">Cassava</name>
    <name type="synonym">Jatropha manihot</name>
    <dbReference type="NCBI Taxonomy" id="3983"/>
    <lineage>
        <taxon>Eukaryota</taxon>
        <taxon>Viridiplantae</taxon>
        <taxon>Streptophyta</taxon>
        <taxon>Embryophyta</taxon>
        <taxon>Tracheophyta</taxon>
        <taxon>Spermatophyta</taxon>
        <taxon>Magnoliopsida</taxon>
        <taxon>eudicotyledons</taxon>
        <taxon>Gunneridae</taxon>
        <taxon>Pentapetalae</taxon>
        <taxon>rosids</taxon>
        <taxon>fabids</taxon>
        <taxon>Malpighiales</taxon>
        <taxon>Euphorbiaceae</taxon>
        <taxon>Crotonoideae</taxon>
        <taxon>Manihoteae</taxon>
        <taxon>Manihot</taxon>
    </lineage>
</organism>
<dbReference type="InterPro" id="IPR026960">
    <property type="entry name" value="RVT-Znf"/>
</dbReference>